<feature type="signal peptide" evidence="1">
    <location>
        <begin position="1"/>
        <end position="18"/>
    </location>
</feature>
<gene>
    <name evidence="3" type="ORF">ACFO0A_07320</name>
</gene>
<protein>
    <submittedName>
        <fullName evidence="3">DUF2147 domain-containing protein</fullName>
    </submittedName>
</protein>
<name>A0ABV8RRM4_9SPHN</name>
<dbReference type="Gene3D" id="2.40.128.520">
    <property type="match status" value="1"/>
</dbReference>
<accession>A0ABV8RRM4</accession>
<keyword evidence="4" id="KW-1185">Reference proteome</keyword>
<proteinExistence type="predicted"/>
<dbReference type="Pfam" id="PF09917">
    <property type="entry name" value="DUF2147"/>
    <property type="match status" value="1"/>
</dbReference>
<dbReference type="PANTHER" id="PTHR36919">
    <property type="entry name" value="BLR1215 PROTEIN"/>
    <property type="match status" value="1"/>
</dbReference>
<evidence type="ECO:0000313" key="4">
    <source>
        <dbReference type="Proteomes" id="UP001595828"/>
    </source>
</evidence>
<dbReference type="Proteomes" id="UP001595828">
    <property type="component" value="Unassembled WGS sequence"/>
</dbReference>
<keyword evidence="1" id="KW-0732">Signal</keyword>
<evidence type="ECO:0000313" key="3">
    <source>
        <dbReference type="EMBL" id="MFC4294871.1"/>
    </source>
</evidence>
<evidence type="ECO:0000259" key="2">
    <source>
        <dbReference type="Pfam" id="PF09917"/>
    </source>
</evidence>
<comment type="caution">
    <text evidence="3">The sequence shown here is derived from an EMBL/GenBank/DDBJ whole genome shotgun (WGS) entry which is preliminary data.</text>
</comment>
<reference evidence="4" key="1">
    <citation type="journal article" date="2019" name="Int. J. Syst. Evol. Microbiol.">
        <title>The Global Catalogue of Microorganisms (GCM) 10K type strain sequencing project: providing services to taxonomists for standard genome sequencing and annotation.</title>
        <authorList>
            <consortium name="The Broad Institute Genomics Platform"/>
            <consortium name="The Broad Institute Genome Sequencing Center for Infectious Disease"/>
            <person name="Wu L."/>
            <person name="Ma J."/>
        </authorList>
    </citation>
    <scope>NUCLEOTIDE SEQUENCE [LARGE SCALE GENOMIC DNA]</scope>
    <source>
        <strain evidence="4">CGMCC 1.12989</strain>
    </source>
</reference>
<feature type="chain" id="PRO_5046202409" evidence="1">
    <location>
        <begin position="19"/>
        <end position="135"/>
    </location>
</feature>
<organism evidence="3 4">
    <name type="scientific">Novosphingobium tardum</name>
    <dbReference type="NCBI Taxonomy" id="1538021"/>
    <lineage>
        <taxon>Bacteria</taxon>
        <taxon>Pseudomonadati</taxon>
        <taxon>Pseudomonadota</taxon>
        <taxon>Alphaproteobacteria</taxon>
        <taxon>Sphingomonadales</taxon>
        <taxon>Sphingomonadaceae</taxon>
        <taxon>Novosphingobium</taxon>
    </lineage>
</organism>
<dbReference type="EMBL" id="JBHSDR010000004">
    <property type="protein sequence ID" value="MFC4294871.1"/>
    <property type="molecule type" value="Genomic_DNA"/>
</dbReference>
<sequence>MRLMLAVPLLFAAGTAFAAQPIAGRWLTEDGTAIVDIGNCGKVLCGKVVKLLAGPPKGPPVDSKNPDPQLRNRPLQGLVVLQGFTDQGADWRGRIYSPKEGKTYKSIVGRESDGRLKVQGCILFVCKTQHWRQAR</sequence>
<feature type="domain" description="DUF2147" evidence="2">
    <location>
        <begin position="24"/>
        <end position="132"/>
    </location>
</feature>
<dbReference type="InterPro" id="IPR019223">
    <property type="entry name" value="DUF2147"/>
</dbReference>
<dbReference type="PANTHER" id="PTHR36919:SF2">
    <property type="entry name" value="BLL6627 PROTEIN"/>
    <property type="match status" value="1"/>
</dbReference>
<evidence type="ECO:0000256" key="1">
    <source>
        <dbReference type="SAM" id="SignalP"/>
    </source>
</evidence>
<dbReference type="RefSeq" id="WP_379538354.1">
    <property type="nucleotide sequence ID" value="NZ_JBHSDR010000004.1"/>
</dbReference>